<evidence type="ECO:0000313" key="2">
    <source>
        <dbReference type="EMBL" id="CAD7636919.1"/>
    </source>
</evidence>
<dbReference type="Proteomes" id="UP000728032">
    <property type="component" value="Unassembled WGS sequence"/>
</dbReference>
<dbReference type="EMBL" id="CAJPVJ010000033">
    <property type="protein sequence ID" value="CAG2159098.1"/>
    <property type="molecule type" value="Genomic_DNA"/>
</dbReference>
<proteinExistence type="predicted"/>
<protein>
    <submittedName>
        <fullName evidence="2">Uncharacterized protein</fullName>
    </submittedName>
</protein>
<dbReference type="OrthoDB" id="21648at2759"/>
<dbReference type="InterPro" id="IPR021900">
    <property type="entry name" value="DUF3512"/>
</dbReference>
<keyword evidence="3" id="KW-1185">Reference proteome</keyword>
<feature type="compositionally biased region" description="Basic residues" evidence="1">
    <location>
        <begin position="1"/>
        <end position="22"/>
    </location>
</feature>
<accession>A0A7R9L895</accession>
<sequence length="533" mass="59043">MDVKVKTKRMGSSRKHKKHKDKDKKSDFETNTSEQKPLRLVLKVPTVYSSQSSPNTSAQTAPPLEPHVEAMDEGESPPKLMAFSGLSPQTSQTSSKKVKKKKSKKKHRKHSHHSGHHSRHRHRSHHRRHHGSCSHHSRQSQDSTQSLSTALLPTTKSPQKSSGSSKNVMRSYPGLSSYELGFHFEDHNASTSLAESEVRHSKGSDLVSLTPMTVGETLPLVDERQELQEAEAMDEDGLTPEQILEEAKKAAQMAADRLTLERPNGANLSFLRQRSDGSTTLSIVGNHSYEHNINLEALVGKLVEGTAAMPPYEHNINLEALVGKLVEGTAAMPPFKEAEVNRIKPIESVNESPFCSYLPYLDTSKANLNEEDSALLLSTYGDDELGLQYAESITQFAHETDYVLNLVDSLLDILTHGQHQKIAIKIREKQKTAENETSVQKSNTEAINTETNTNGIQTQLNETGSLIGQLESLQYQRLSSSTLPIKPSAEEEKLANQLSSKLTDIIGTHVAPKEVSEINSIRKAMGIRIKTEK</sequence>
<gene>
    <name evidence="2" type="ORF">ONB1V03_LOCUS504</name>
</gene>
<dbReference type="AlphaFoldDB" id="A0A7R9L895"/>
<evidence type="ECO:0000313" key="3">
    <source>
        <dbReference type="Proteomes" id="UP000728032"/>
    </source>
</evidence>
<reference evidence="2" key="1">
    <citation type="submission" date="2020-11" db="EMBL/GenBank/DDBJ databases">
        <authorList>
            <person name="Tran Van P."/>
        </authorList>
    </citation>
    <scope>NUCLEOTIDE SEQUENCE</scope>
</reference>
<feature type="compositionally biased region" description="Basic residues" evidence="1">
    <location>
        <begin position="96"/>
        <end position="138"/>
    </location>
</feature>
<dbReference type="Pfam" id="PF12024">
    <property type="entry name" value="DUF3512"/>
    <property type="match status" value="1"/>
</dbReference>
<organism evidence="2">
    <name type="scientific">Oppiella nova</name>
    <dbReference type="NCBI Taxonomy" id="334625"/>
    <lineage>
        <taxon>Eukaryota</taxon>
        <taxon>Metazoa</taxon>
        <taxon>Ecdysozoa</taxon>
        <taxon>Arthropoda</taxon>
        <taxon>Chelicerata</taxon>
        <taxon>Arachnida</taxon>
        <taxon>Acari</taxon>
        <taxon>Acariformes</taxon>
        <taxon>Sarcoptiformes</taxon>
        <taxon>Oribatida</taxon>
        <taxon>Brachypylina</taxon>
        <taxon>Oppioidea</taxon>
        <taxon>Oppiidae</taxon>
        <taxon>Oppiella</taxon>
    </lineage>
</organism>
<feature type="compositionally biased region" description="Polar residues" evidence="1">
    <location>
        <begin position="47"/>
        <end position="60"/>
    </location>
</feature>
<dbReference type="EMBL" id="OC914858">
    <property type="protein sequence ID" value="CAD7636919.1"/>
    <property type="molecule type" value="Genomic_DNA"/>
</dbReference>
<evidence type="ECO:0000256" key="1">
    <source>
        <dbReference type="SAM" id="MobiDB-lite"/>
    </source>
</evidence>
<feature type="region of interest" description="Disordered" evidence="1">
    <location>
        <begin position="1"/>
        <end position="147"/>
    </location>
</feature>
<name>A0A7R9L895_9ACAR</name>